<dbReference type="Pfam" id="PF01636">
    <property type="entry name" value="APH"/>
    <property type="match status" value="1"/>
</dbReference>
<dbReference type="SUPFAM" id="SSF56112">
    <property type="entry name" value="Protein kinase-like (PK-like)"/>
    <property type="match status" value="1"/>
</dbReference>
<gene>
    <name evidence="6" type="ORF">GWI72_10625</name>
</gene>
<dbReference type="SUPFAM" id="SSF51261">
    <property type="entry name" value="Duplicated hybrid motif"/>
    <property type="match status" value="1"/>
</dbReference>
<dbReference type="Pfam" id="PF00202">
    <property type="entry name" value="Aminotran_3"/>
    <property type="match status" value="1"/>
</dbReference>
<feature type="domain" description="Aminoglycoside phosphotransferase" evidence="5">
    <location>
        <begin position="29"/>
        <end position="257"/>
    </location>
</feature>
<dbReference type="PANTHER" id="PTHR45688:SF13">
    <property type="entry name" value="ALANINE--GLYOXYLATE AMINOTRANSFERASE 2-LIKE"/>
    <property type="match status" value="1"/>
</dbReference>
<evidence type="ECO:0000313" key="6">
    <source>
        <dbReference type="EMBL" id="NBN78720.1"/>
    </source>
</evidence>
<comment type="similarity">
    <text evidence="2">Belongs to the class-III pyridoxal-phosphate-dependent aminotransferase family.</text>
</comment>
<dbReference type="InterPro" id="IPR011009">
    <property type="entry name" value="Kinase-like_dom_sf"/>
</dbReference>
<evidence type="ECO:0000256" key="2">
    <source>
        <dbReference type="ARBA" id="ARBA00008954"/>
    </source>
</evidence>
<reference evidence="6 7" key="1">
    <citation type="submission" date="2020-01" db="EMBL/GenBank/DDBJ databases">
        <authorList>
            <person name="Peng S.Y."/>
            <person name="Li J."/>
            <person name="Wang M."/>
            <person name="Wang L."/>
            <person name="Wang C.Q."/>
            <person name="Wang J.R."/>
        </authorList>
    </citation>
    <scope>NUCLEOTIDE SEQUENCE [LARGE SCALE GENOMIC DNA]</scope>
    <source>
        <strain evidence="6 7">XCT-53</strain>
    </source>
</reference>
<comment type="cofactor">
    <cofactor evidence="1">
        <name>pyridoxal 5'-phosphate</name>
        <dbReference type="ChEBI" id="CHEBI:597326"/>
    </cofactor>
</comment>
<dbReference type="AlphaFoldDB" id="A0A7X5J9V5"/>
<dbReference type="CDD" id="cd12797">
    <property type="entry name" value="M23_peptidase"/>
    <property type="match status" value="1"/>
</dbReference>
<dbReference type="InterPro" id="IPR016047">
    <property type="entry name" value="M23ase_b-sheet_dom"/>
</dbReference>
<dbReference type="CDD" id="cd00610">
    <property type="entry name" value="OAT_like"/>
    <property type="match status" value="1"/>
</dbReference>
<feature type="domain" description="M23ase beta-sheet core" evidence="4">
    <location>
        <begin position="439"/>
        <end position="536"/>
    </location>
</feature>
<dbReference type="Gene3D" id="3.90.1200.10">
    <property type="match status" value="1"/>
</dbReference>
<evidence type="ECO:0000256" key="1">
    <source>
        <dbReference type="ARBA" id="ARBA00001933"/>
    </source>
</evidence>
<keyword evidence="6" id="KW-0808">Transferase</keyword>
<dbReference type="Gene3D" id="3.40.640.10">
    <property type="entry name" value="Type I PLP-dependent aspartate aminotransferase-like (Major domain)"/>
    <property type="match status" value="1"/>
</dbReference>
<dbReference type="InterPro" id="IPR005814">
    <property type="entry name" value="Aminotrans_3"/>
</dbReference>
<dbReference type="InterPro" id="IPR015421">
    <property type="entry name" value="PyrdxlP-dep_Trfase_major"/>
</dbReference>
<dbReference type="Pfam" id="PF01551">
    <property type="entry name" value="Peptidase_M23"/>
    <property type="match status" value="1"/>
</dbReference>
<dbReference type="Gene3D" id="3.90.1150.10">
    <property type="entry name" value="Aspartate Aminotransferase, domain 1"/>
    <property type="match status" value="1"/>
</dbReference>
<evidence type="ECO:0000313" key="7">
    <source>
        <dbReference type="Proteomes" id="UP000586722"/>
    </source>
</evidence>
<dbReference type="SUPFAM" id="SSF53383">
    <property type="entry name" value="PLP-dependent transferases"/>
    <property type="match status" value="1"/>
</dbReference>
<name>A0A7X5J9V5_9HYPH</name>
<dbReference type="Gene3D" id="2.70.70.10">
    <property type="entry name" value="Glucose Permease (Domain IIA)"/>
    <property type="match status" value="1"/>
</dbReference>
<dbReference type="NCBIfam" id="NF004799">
    <property type="entry name" value="PRK06148.1"/>
    <property type="match status" value="1"/>
</dbReference>
<keyword evidence="6" id="KW-0032">Aminotransferase</keyword>
<dbReference type="PROSITE" id="PS00600">
    <property type="entry name" value="AA_TRANSFER_CLASS_3"/>
    <property type="match status" value="1"/>
</dbReference>
<dbReference type="Proteomes" id="UP000586722">
    <property type="component" value="Unassembled WGS sequence"/>
</dbReference>
<dbReference type="InterPro" id="IPR015424">
    <property type="entry name" value="PyrdxlP-dep_Trfase"/>
</dbReference>
<organism evidence="6 7">
    <name type="scientific">Pannonibacter tanglangensis</name>
    <dbReference type="NCBI Taxonomy" id="2750084"/>
    <lineage>
        <taxon>Bacteria</taxon>
        <taxon>Pseudomonadati</taxon>
        <taxon>Pseudomonadota</taxon>
        <taxon>Alphaproteobacteria</taxon>
        <taxon>Hyphomicrobiales</taxon>
        <taxon>Stappiaceae</taxon>
        <taxon>Pannonibacter</taxon>
    </lineage>
</organism>
<dbReference type="GO" id="GO:0030170">
    <property type="term" value="F:pyridoxal phosphate binding"/>
    <property type="evidence" value="ECO:0007669"/>
    <property type="project" value="InterPro"/>
</dbReference>
<dbReference type="PANTHER" id="PTHR45688">
    <property type="match status" value="1"/>
</dbReference>
<dbReference type="GO" id="GO:0008483">
    <property type="term" value="F:transaminase activity"/>
    <property type="evidence" value="ECO:0007669"/>
    <property type="project" value="UniProtKB-KW"/>
</dbReference>
<dbReference type="InterPro" id="IPR002575">
    <property type="entry name" value="Aminoglycoside_PTrfase"/>
</dbReference>
<accession>A0A7X5J9V5</accession>
<keyword evidence="7" id="KW-1185">Reference proteome</keyword>
<keyword evidence="3" id="KW-0663">Pyridoxal phosphate</keyword>
<sequence>MPIEESRPTLSPDEALTILADAYGLTGRLTPLPSERDQNFAFEAADGRKAILKISQHGEDPEALAFQEAMLAHLALADPGLPVPRLIARRDGALSGTVDRADGRSHAVRLVSYLPGEAMADARGDHATLRDLGRVLGRLDRALLSFGHAGAMRTFDWDIRQTPRARARLAAIRDAGDRARVADILDAYDSRVAPALARLPHQVIHNDANDWNLLVDAAGRVSGVIDFGDALFSPRVADVAVALAYAMMERDNPILAGAELVAGYHAEHPLSDLEFALLPDLIAARLAISVSLSSERAALAADNPYLSVSERGAFRLIETLARQDRHIVTGIFRKAAGLEAAPGAERVKAWLAAHRNRLASLMQPHPARAEKHVLKLADLNDPLVQASRTQDHARAAALYAAEMQAAGAELGMGPWGEVREVYAAPFFASKLIAGERRKMHLGLDIFAPAGTVLTAPLQGRVVGLAINPDPLDYGGLIVLEHEPEPGLVFRTLWGHLAHASIERLSLGQVIAAGAEVARLGDTDQNGGWLPHLHLQVVLPDYPDIAGIPGVGEAALEAVWADLYPKAYDLAGLPPETFEKTGRDKASLLAARKALLGPNLSLSYREPLKIVRGEGVWLIDAGGRAYLDCYNNVAHVGHCHPHVVAALRDQIGTLNTNTRYLHDAIIDYAERLKATLPEGLDTFYFTSSGSEANEVALRMARAVTGRKGTLVIDWAYHGTTQGLIDVSAYKYKRKGGQGKPATTHELPLPEVYRAPADWPADEIGARYVAEAEDIIAGLVARGEVPAAFIAETIPSVAGQVFLPEGYLKGIHAAARRAGIVCIADEVQVGFGRVGGAMWAFEEHGVVPDIVTMGKPIGAGHPMGLVATRRDIAAAFANGMEYFNTFGGNPVSCRAAAAVLDVMEAEGLQENAAREGAYLLEAFRAMMAEDEQIGDVRGRGLFLGIEIVRDRASKAHNGARAGAIVGRMRELGVLAGTDGPFDNVIKLRPPMVFAREHSDLLLTVFRQALAETRGL</sequence>
<evidence type="ECO:0000259" key="4">
    <source>
        <dbReference type="Pfam" id="PF01551"/>
    </source>
</evidence>
<evidence type="ECO:0000256" key="3">
    <source>
        <dbReference type="ARBA" id="ARBA00022898"/>
    </source>
</evidence>
<proteinExistence type="inferred from homology"/>
<comment type="caution">
    <text evidence="6">The sequence shown here is derived from an EMBL/GenBank/DDBJ whole genome shotgun (WGS) entry which is preliminary data.</text>
</comment>
<dbReference type="InterPro" id="IPR011055">
    <property type="entry name" value="Dup_hybrid_motif"/>
</dbReference>
<dbReference type="InterPro" id="IPR015422">
    <property type="entry name" value="PyrdxlP-dep_Trfase_small"/>
</dbReference>
<dbReference type="EMBL" id="JAABLQ010000001">
    <property type="protein sequence ID" value="NBN78720.1"/>
    <property type="molecule type" value="Genomic_DNA"/>
</dbReference>
<dbReference type="RefSeq" id="WP_161708626.1">
    <property type="nucleotide sequence ID" value="NZ_JAABLQ010000001.1"/>
</dbReference>
<evidence type="ECO:0000259" key="5">
    <source>
        <dbReference type="Pfam" id="PF01636"/>
    </source>
</evidence>
<dbReference type="InterPro" id="IPR049704">
    <property type="entry name" value="Aminotrans_3_PPA_site"/>
</dbReference>
<protein>
    <submittedName>
        <fullName evidence="6">Aminotransferase class III-fold pyridoxal phosphate-dependent enzyme</fullName>
    </submittedName>
</protein>